<reference evidence="3" key="1">
    <citation type="journal article" date="2019" name="Int. J. Syst. Evol. Microbiol.">
        <title>The Global Catalogue of Microorganisms (GCM) 10K type strain sequencing project: providing services to taxonomists for standard genome sequencing and annotation.</title>
        <authorList>
            <consortium name="The Broad Institute Genomics Platform"/>
            <consortium name="The Broad Institute Genome Sequencing Center for Infectious Disease"/>
            <person name="Wu L."/>
            <person name="Ma J."/>
        </authorList>
    </citation>
    <scope>NUCLEOTIDE SEQUENCE [LARGE SCALE GENOMIC DNA]</scope>
    <source>
        <strain evidence="3">CGMCC 1.12478</strain>
    </source>
</reference>
<protein>
    <recommendedName>
        <fullName evidence="1">RiboL-PSP-HEPN domain-containing protein</fullName>
    </recommendedName>
</protein>
<name>A0ABQ1KAJ2_9RHOB</name>
<organism evidence="2 3">
    <name type="scientific">Marivita lacus</name>
    <dbReference type="NCBI Taxonomy" id="1323742"/>
    <lineage>
        <taxon>Bacteria</taxon>
        <taxon>Pseudomonadati</taxon>
        <taxon>Pseudomonadota</taxon>
        <taxon>Alphaproteobacteria</taxon>
        <taxon>Rhodobacterales</taxon>
        <taxon>Roseobacteraceae</taxon>
        <taxon>Marivita</taxon>
    </lineage>
</organism>
<sequence length="184" mass="21122">MGAKDIAESAYIRAGISMLYAHWEGFIKKSASYYLEYVNFKKAKFSVAADTFAYLAVKRDIDELSKTRDHVFGLRVYRDIIKKMISDEPLLFSTEVDTGSNLNGKRFLSILSATGVSESKYEPYFNLIDEALLARRNEIAHGQFLPVERDSFLETYDDVIMLMRWFKTDVENCASTDSYLQKEA</sequence>
<dbReference type="EMBL" id="BMFC01000001">
    <property type="protein sequence ID" value="GGB93787.1"/>
    <property type="molecule type" value="Genomic_DNA"/>
</dbReference>
<evidence type="ECO:0000259" key="1">
    <source>
        <dbReference type="Pfam" id="PF18735"/>
    </source>
</evidence>
<proteinExistence type="predicted"/>
<gene>
    <name evidence="2" type="ORF">GCM10011363_08020</name>
</gene>
<feature type="domain" description="RiboL-PSP-HEPN" evidence="1">
    <location>
        <begin position="7"/>
        <end position="172"/>
    </location>
</feature>
<dbReference type="Proteomes" id="UP000645462">
    <property type="component" value="Unassembled WGS sequence"/>
</dbReference>
<dbReference type="InterPro" id="IPR041519">
    <property type="entry name" value="HEPN_RiboL-PSP"/>
</dbReference>
<dbReference type="Pfam" id="PF18735">
    <property type="entry name" value="HEPN_RiboL-PSP"/>
    <property type="match status" value="1"/>
</dbReference>
<keyword evidence="3" id="KW-1185">Reference proteome</keyword>
<evidence type="ECO:0000313" key="3">
    <source>
        <dbReference type="Proteomes" id="UP000645462"/>
    </source>
</evidence>
<comment type="caution">
    <text evidence="2">The sequence shown here is derived from an EMBL/GenBank/DDBJ whole genome shotgun (WGS) entry which is preliminary data.</text>
</comment>
<evidence type="ECO:0000313" key="2">
    <source>
        <dbReference type="EMBL" id="GGB93787.1"/>
    </source>
</evidence>
<accession>A0ABQ1KAJ2</accession>